<keyword evidence="1" id="KW-1133">Transmembrane helix</keyword>
<dbReference type="AlphaFoldDB" id="A0A1I3BU14"/>
<dbReference type="Proteomes" id="UP000198668">
    <property type="component" value="Unassembled WGS sequence"/>
</dbReference>
<evidence type="ECO:0000256" key="1">
    <source>
        <dbReference type="SAM" id="Phobius"/>
    </source>
</evidence>
<name>A0A1I3BU14_9LACT</name>
<reference evidence="2 3" key="1">
    <citation type="submission" date="2016-10" db="EMBL/GenBank/DDBJ databases">
        <authorList>
            <person name="de Groot N.N."/>
        </authorList>
    </citation>
    <scope>NUCLEOTIDE SEQUENCE [LARGE SCALE GENOMIC DNA]</scope>
    <source>
        <strain evidence="2 3">DSM 27630</strain>
    </source>
</reference>
<keyword evidence="1" id="KW-0472">Membrane</keyword>
<keyword evidence="2" id="KW-0808">Transferase</keyword>
<evidence type="ECO:0000313" key="3">
    <source>
        <dbReference type="Proteomes" id="UP000198668"/>
    </source>
</evidence>
<keyword evidence="1" id="KW-0812">Transmembrane</keyword>
<dbReference type="EMBL" id="FOQE01000009">
    <property type="protein sequence ID" value="SFH65777.1"/>
    <property type="molecule type" value="Genomic_DNA"/>
</dbReference>
<accession>A0A1I3BU14</accession>
<feature type="transmembrane region" description="Helical" evidence="1">
    <location>
        <begin position="73"/>
        <end position="95"/>
    </location>
</feature>
<gene>
    <name evidence="2" type="ORF">SAMN04489868_10964</name>
</gene>
<organism evidence="2 3">
    <name type="scientific">Pisciglobus halotolerans</name>
    <dbReference type="NCBI Taxonomy" id="745365"/>
    <lineage>
        <taxon>Bacteria</taxon>
        <taxon>Bacillati</taxon>
        <taxon>Bacillota</taxon>
        <taxon>Bacilli</taxon>
        <taxon>Lactobacillales</taxon>
        <taxon>Carnobacteriaceae</taxon>
    </lineage>
</organism>
<keyword evidence="3" id="KW-1185">Reference proteome</keyword>
<proteinExistence type="predicted"/>
<evidence type="ECO:0000313" key="2">
    <source>
        <dbReference type="EMBL" id="SFH65777.1"/>
    </source>
</evidence>
<dbReference type="GO" id="GO:0016740">
    <property type="term" value="F:transferase activity"/>
    <property type="evidence" value="ECO:0007669"/>
    <property type="project" value="UniProtKB-KW"/>
</dbReference>
<sequence length="99" mass="11360">MNGRKTLVYYLGKARSVTVTKITFLFSFVWLFVLAFLGLAPWTVLLLVVLLPKSWKNLQAYFHVQDKQKTFPIVLKALGGIMIWYPVLYCVGSFLPALF</sequence>
<feature type="transmembrane region" description="Helical" evidence="1">
    <location>
        <begin position="28"/>
        <end position="52"/>
    </location>
</feature>
<protein>
    <submittedName>
        <fullName evidence="2">1,4-dihydroxy-2-naphthoate octaprenyltransferase</fullName>
    </submittedName>
</protein>